<dbReference type="PANTHER" id="PTHR43284">
    <property type="entry name" value="ASPARAGINE SYNTHETASE (GLUTAMINE-HYDROLYZING)"/>
    <property type="match status" value="1"/>
</dbReference>
<keyword evidence="8" id="KW-1185">Reference proteome</keyword>
<evidence type="ECO:0000313" key="8">
    <source>
        <dbReference type="Proteomes" id="UP000464378"/>
    </source>
</evidence>
<dbReference type="InParanoid" id="A0A6C2YQ61"/>
<comment type="catalytic activity">
    <reaction evidence="4">
        <text>L-aspartate + L-glutamine + ATP + H2O = L-asparagine + L-glutamate + AMP + diphosphate + H(+)</text>
        <dbReference type="Rhea" id="RHEA:12228"/>
        <dbReference type="ChEBI" id="CHEBI:15377"/>
        <dbReference type="ChEBI" id="CHEBI:15378"/>
        <dbReference type="ChEBI" id="CHEBI:29985"/>
        <dbReference type="ChEBI" id="CHEBI:29991"/>
        <dbReference type="ChEBI" id="CHEBI:30616"/>
        <dbReference type="ChEBI" id="CHEBI:33019"/>
        <dbReference type="ChEBI" id="CHEBI:58048"/>
        <dbReference type="ChEBI" id="CHEBI:58359"/>
        <dbReference type="ChEBI" id="CHEBI:456215"/>
        <dbReference type="EC" id="6.3.5.4"/>
    </reaction>
</comment>
<dbReference type="InterPro" id="IPR014729">
    <property type="entry name" value="Rossmann-like_a/b/a_fold"/>
</dbReference>
<evidence type="ECO:0000256" key="4">
    <source>
        <dbReference type="ARBA" id="ARBA00048741"/>
    </source>
</evidence>
<dbReference type="Proteomes" id="UP000464378">
    <property type="component" value="Chromosome"/>
</dbReference>
<dbReference type="InterPro" id="IPR051786">
    <property type="entry name" value="ASN_synthetase/amidase"/>
</dbReference>
<evidence type="ECO:0000256" key="5">
    <source>
        <dbReference type="PIRSR" id="PIRSR001589-3"/>
    </source>
</evidence>
<gene>
    <name evidence="7" type="ORF">GMBLW1_04730</name>
</gene>
<dbReference type="GO" id="GO:0004066">
    <property type="term" value="F:asparagine synthase (glutamine-hydrolyzing) activity"/>
    <property type="evidence" value="ECO:0007669"/>
    <property type="project" value="UniProtKB-EC"/>
</dbReference>
<accession>A0A6C2YQ61</accession>
<dbReference type="KEGG" id="tim:GMBLW1_04730"/>
<evidence type="ECO:0000256" key="3">
    <source>
        <dbReference type="ARBA" id="ARBA00012737"/>
    </source>
</evidence>
<dbReference type="GO" id="GO:0006529">
    <property type="term" value="P:asparagine biosynthetic process"/>
    <property type="evidence" value="ECO:0007669"/>
    <property type="project" value="InterPro"/>
</dbReference>
<dbReference type="SUPFAM" id="SSF56235">
    <property type="entry name" value="N-terminal nucleophile aminohydrolases (Ntn hydrolases)"/>
    <property type="match status" value="1"/>
</dbReference>
<dbReference type="PIRSF" id="PIRSF001589">
    <property type="entry name" value="Asn_synthetase_glu-h"/>
    <property type="match status" value="1"/>
</dbReference>
<evidence type="ECO:0000259" key="6">
    <source>
        <dbReference type="Pfam" id="PF00733"/>
    </source>
</evidence>
<dbReference type="AlphaFoldDB" id="A0A6C2YQ61"/>
<feature type="site" description="Important for beta-aspartyl-AMP intermediate formation" evidence="5">
    <location>
        <position position="318"/>
    </location>
</feature>
<evidence type="ECO:0000313" key="7">
    <source>
        <dbReference type="EMBL" id="VIP03487.1"/>
    </source>
</evidence>
<comment type="pathway">
    <text evidence="1">Amino-acid biosynthesis; L-asparagine biosynthesis; L-asparagine from L-aspartate (L-Gln route): step 1/1.</text>
</comment>
<feature type="domain" description="Asparagine synthetase" evidence="6">
    <location>
        <begin position="197"/>
        <end position="545"/>
    </location>
</feature>
<dbReference type="InterPro" id="IPR006426">
    <property type="entry name" value="Asn_synth_AEB"/>
</dbReference>
<proteinExistence type="inferred from homology"/>
<evidence type="ECO:0000256" key="1">
    <source>
        <dbReference type="ARBA" id="ARBA00005187"/>
    </source>
</evidence>
<comment type="similarity">
    <text evidence="2">Belongs to the asparagine synthetase family.</text>
</comment>
<organism evidence="7">
    <name type="scientific">Tuwongella immobilis</name>
    <dbReference type="NCBI Taxonomy" id="692036"/>
    <lineage>
        <taxon>Bacteria</taxon>
        <taxon>Pseudomonadati</taxon>
        <taxon>Planctomycetota</taxon>
        <taxon>Planctomycetia</taxon>
        <taxon>Gemmatales</taxon>
        <taxon>Gemmataceae</taxon>
        <taxon>Tuwongella</taxon>
    </lineage>
</organism>
<dbReference type="SUPFAM" id="SSF52402">
    <property type="entry name" value="Adenine nucleotide alpha hydrolases-like"/>
    <property type="match status" value="1"/>
</dbReference>
<dbReference type="EMBL" id="LR593887">
    <property type="protein sequence ID" value="VTS04344.1"/>
    <property type="molecule type" value="Genomic_DNA"/>
</dbReference>
<dbReference type="InterPro" id="IPR029055">
    <property type="entry name" value="Ntn_hydrolases_N"/>
</dbReference>
<name>A0A6C2YQ61_9BACT</name>
<dbReference type="CDD" id="cd01991">
    <property type="entry name" value="Asn_synthase_B_C"/>
    <property type="match status" value="1"/>
</dbReference>
<dbReference type="Pfam" id="PF00733">
    <property type="entry name" value="Asn_synthase"/>
    <property type="match status" value="1"/>
</dbReference>
<dbReference type="PANTHER" id="PTHR43284:SF1">
    <property type="entry name" value="ASPARAGINE SYNTHETASE"/>
    <property type="match status" value="1"/>
</dbReference>
<dbReference type="EC" id="6.3.5.4" evidence="3"/>
<protein>
    <recommendedName>
        <fullName evidence="3">asparagine synthase (glutamine-hydrolyzing)</fullName>
        <ecNumber evidence="3">6.3.5.4</ecNumber>
    </recommendedName>
</protein>
<dbReference type="EMBL" id="LR586016">
    <property type="protein sequence ID" value="VIP03487.1"/>
    <property type="molecule type" value="Genomic_DNA"/>
</dbReference>
<reference evidence="7" key="1">
    <citation type="submission" date="2019-04" db="EMBL/GenBank/DDBJ databases">
        <authorList>
            <consortium name="Science for Life Laboratories"/>
        </authorList>
    </citation>
    <scope>NUCLEOTIDE SEQUENCE</scope>
    <source>
        <strain evidence="7">MBLW1</strain>
    </source>
</reference>
<evidence type="ECO:0000256" key="2">
    <source>
        <dbReference type="ARBA" id="ARBA00005752"/>
    </source>
</evidence>
<dbReference type="InterPro" id="IPR001962">
    <property type="entry name" value="Asn_synthase"/>
</dbReference>
<sequence length="557" mass="62127">MNRLIAKLGRLSPVGEQRWAACIAQDAPPTRSVLRAHAEIHAWGRDCFSTAGPVDPVVGIGWQLHSSATTDLPDGVYAEIREHSASQSWTLRVDPLGIQTLLAMPDGDGWVVTTSPNWLRQFVARRLALTSVGMHQLLAFGFSPAGTTPFAEVIRVPPGGQIELQPSQSPQVQAGESFRESIDPEWDSLETAIPQMQTLLEQAVLQRINGQPTVGLYLSGGLDSSAVAVTLRNLGIRTQAFTLDFGEASVERDDAECIAAHLGIPIERVPVNAESIAAILPELVAGLELPFGDAVTGPQWFLGQAARQFGLCDVFNGEGGDQLLGGWTNKPMIAAELYGQLSREDAYLQAFHRFLGLEDRFYTPEFLADLGSARDCRPVLAQWVHAETATTFLHRMRLTDLMVKGCGNILPRMHAIGNALGLRVHAPLMDRTFTQFALSIPPGMKLRGATEKVILRQWLQQSLPERITQRRKTGMCVPITWWLLAEKSEWWRELLLGRESRLLRGWLRRDALERLCAGMNEPNEVRIRRVGERLWTLIQLEWWLRQGQERSPWERSE</sequence>
<dbReference type="RefSeq" id="WP_162658588.1">
    <property type="nucleotide sequence ID" value="NZ_LR593887.1"/>
</dbReference>
<dbReference type="Gene3D" id="3.40.50.620">
    <property type="entry name" value="HUPs"/>
    <property type="match status" value="1"/>
</dbReference>
<dbReference type="GO" id="GO:0005829">
    <property type="term" value="C:cytosol"/>
    <property type="evidence" value="ECO:0007669"/>
    <property type="project" value="TreeGrafter"/>
</dbReference>